<accession>A0A6I4IW19</accession>
<dbReference type="OrthoDB" id="1250632at2"/>
<comment type="caution">
    <text evidence="2">The sequence shown here is derived from an EMBL/GenBank/DDBJ whole genome shotgun (WGS) entry which is preliminary data.</text>
</comment>
<feature type="transmembrane region" description="Helical" evidence="1">
    <location>
        <begin position="36"/>
        <end position="57"/>
    </location>
</feature>
<name>A0A6I4IW19_9FLAO</name>
<evidence type="ECO:0000313" key="2">
    <source>
        <dbReference type="EMBL" id="MVO11083.1"/>
    </source>
</evidence>
<protein>
    <submittedName>
        <fullName evidence="2">Uncharacterized protein</fullName>
    </submittedName>
</protein>
<dbReference type="EMBL" id="WQLW01000021">
    <property type="protein sequence ID" value="MVO11083.1"/>
    <property type="molecule type" value="Genomic_DNA"/>
</dbReference>
<dbReference type="Proteomes" id="UP000431264">
    <property type="component" value="Unassembled WGS sequence"/>
</dbReference>
<sequence>MNKLWRAYKEKWFVPIIFACICGIIGLITISIQNEIVLYLSLGIPFLALLVSGFLGLLRIIKKNYKTGILQIVLSGIIGVIGLFLVSLYLMFYPYDYYADSLKIPNNIDIYIPKAETFEYSNKTNPETNHIPKDKDFELYNSFQPGLYTYDIWLSKIDSGKLYLKVYEITKNDRLSQNILSKKSEIVVGHPIDTIIKYGTKDHFTIYEGDWGKPYAARFEIWYKRNNSDQEIKLLEKNYKIEGWQR</sequence>
<keyword evidence="3" id="KW-1185">Reference proteome</keyword>
<keyword evidence="1" id="KW-1133">Transmembrane helix</keyword>
<dbReference type="AlphaFoldDB" id="A0A6I4IW19"/>
<proteinExistence type="predicted"/>
<organism evidence="2 3">
    <name type="scientific">Flavobacterium profundi</name>
    <dbReference type="NCBI Taxonomy" id="1774945"/>
    <lineage>
        <taxon>Bacteria</taxon>
        <taxon>Pseudomonadati</taxon>
        <taxon>Bacteroidota</taxon>
        <taxon>Flavobacteriia</taxon>
        <taxon>Flavobacteriales</taxon>
        <taxon>Flavobacteriaceae</taxon>
        <taxon>Flavobacterium</taxon>
    </lineage>
</organism>
<dbReference type="RefSeq" id="WP_140999514.1">
    <property type="nucleotide sequence ID" value="NZ_VDCZ01000021.1"/>
</dbReference>
<keyword evidence="1" id="KW-0812">Transmembrane</keyword>
<reference evidence="3" key="1">
    <citation type="submission" date="2019-05" db="EMBL/GenBank/DDBJ databases">
        <title>Flavobacterium profundi sp. nov., isolated from a deep-sea seamount.</title>
        <authorList>
            <person name="Zhang D.-C."/>
        </authorList>
    </citation>
    <scope>NUCLEOTIDE SEQUENCE [LARGE SCALE GENOMIC DNA]</scope>
    <source>
        <strain evidence="3">TP390</strain>
    </source>
</reference>
<gene>
    <name evidence="2" type="ORF">GOQ30_18080</name>
</gene>
<evidence type="ECO:0000256" key="1">
    <source>
        <dbReference type="SAM" id="Phobius"/>
    </source>
</evidence>
<feature type="transmembrane region" description="Helical" evidence="1">
    <location>
        <begin position="69"/>
        <end position="92"/>
    </location>
</feature>
<feature type="transmembrane region" description="Helical" evidence="1">
    <location>
        <begin position="12"/>
        <end position="30"/>
    </location>
</feature>
<evidence type="ECO:0000313" key="3">
    <source>
        <dbReference type="Proteomes" id="UP000431264"/>
    </source>
</evidence>
<keyword evidence="1" id="KW-0472">Membrane</keyword>